<dbReference type="Proteomes" id="UP000193642">
    <property type="component" value="Unassembled WGS sequence"/>
</dbReference>
<dbReference type="GO" id="GO:0000976">
    <property type="term" value="F:transcription cis-regulatory region binding"/>
    <property type="evidence" value="ECO:0007669"/>
    <property type="project" value="InterPro"/>
</dbReference>
<feature type="region of interest" description="Disordered" evidence="4">
    <location>
        <begin position="1"/>
        <end position="23"/>
    </location>
</feature>
<dbReference type="AlphaFoldDB" id="A0A1Y2C5G6"/>
<accession>A0A1Y2C5G6</accession>
<keyword evidence="7" id="KW-1185">Reference proteome</keyword>
<dbReference type="InterPro" id="IPR046347">
    <property type="entry name" value="bZIP_sf"/>
</dbReference>
<dbReference type="Gene3D" id="1.20.5.170">
    <property type="match status" value="1"/>
</dbReference>
<comment type="subcellular location">
    <subcellularLocation>
        <location evidence="1">Nucleus</location>
    </subcellularLocation>
</comment>
<evidence type="ECO:0000256" key="2">
    <source>
        <dbReference type="ARBA" id="ARBA00023242"/>
    </source>
</evidence>
<keyword evidence="2" id="KW-0539">Nucleus</keyword>
<evidence type="ECO:0000256" key="4">
    <source>
        <dbReference type="SAM" id="MobiDB-lite"/>
    </source>
</evidence>
<dbReference type="CDD" id="cd14688">
    <property type="entry name" value="bZIP_YAP"/>
    <property type="match status" value="1"/>
</dbReference>
<dbReference type="Pfam" id="PF00170">
    <property type="entry name" value="bZIP_1"/>
    <property type="match status" value="1"/>
</dbReference>
<dbReference type="PANTHER" id="PTHR40621:SF6">
    <property type="entry name" value="AP-1-LIKE TRANSCRIPTION FACTOR YAP1-RELATED"/>
    <property type="match status" value="1"/>
</dbReference>
<dbReference type="PANTHER" id="PTHR40621">
    <property type="entry name" value="TRANSCRIPTION FACTOR KAPC-RELATED"/>
    <property type="match status" value="1"/>
</dbReference>
<dbReference type="InterPro" id="IPR004827">
    <property type="entry name" value="bZIP"/>
</dbReference>
<feature type="compositionally biased region" description="Low complexity" evidence="4">
    <location>
        <begin position="1"/>
        <end position="16"/>
    </location>
</feature>
<dbReference type="SMART" id="SM00338">
    <property type="entry name" value="BRLZ"/>
    <property type="match status" value="1"/>
</dbReference>
<feature type="coiled-coil region" evidence="3">
    <location>
        <begin position="87"/>
        <end position="121"/>
    </location>
</feature>
<dbReference type="SUPFAM" id="SSF57959">
    <property type="entry name" value="Leucine zipper domain"/>
    <property type="match status" value="1"/>
</dbReference>
<dbReference type="EMBL" id="MCGO01000031">
    <property type="protein sequence ID" value="ORY41555.1"/>
    <property type="molecule type" value="Genomic_DNA"/>
</dbReference>
<name>A0A1Y2C5G6_9FUNG</name>
<comment type="caution">
    <text evidence="6">The sequence shown here is derived from an EMBL/GenBank/DDBJ whole genome shotgun (WGS) entry which is preliminary data.</text>
</comment>
<reference evidence="6 7" key="1">
    <citation type="submission" date="2016-07" db="EMBL/GenBank/DDBJ databases">
        <title>Pervasive Adenine N6-methylation of Active Genes in Fungi.</title>
        <authorList>
            <consortium name="DOE Joint Genome Institute"/>
            <person name="Mondo S.J."/>
            <person name="Dannebaum R.O."/>
            <person name="Kuo R.C."/>
            <person name="Labutti K."/>
            <person name="Haridas S."/>
            <person name="Kuo A."/>
            <person name="Salamov A."/>
            <person name="Ahrendt S.R."/>
            <person name="Lipzen A."/>
            <person name="Sullivan W."/>
            <person name="Andreopoulos W.B."/>
            <person name="Clum A."/>
            <person name="Lindquist E."/>
            <person name="Daum C."/>
            <person name="Ramamoorthy G.K."/>
            <person name="Gryganskyi A."/>
            <person name="Culley D."/>
            <person name="Magnuson J.K."/>
            <person name="James T.Y."/>
            <person name="O'Malley M.A."/>
            <person name="Stajich J.E."/>
            <person name="Spatafora J.W."/>
            <person name="Visel A."/>
            <person name="Grigoriev I.V."/>
        </authorList>
    </citation>
    <scope>NUCLEOTIDE SEQUENCE [LARGE SCALE GENOMIC DNA]</scope>
    <source>
        <strain evidence="6 7">JEL800</strain>
    </source>
</reference>
<keyword evidence="3" id="KW-0175">Coiled coil</keyword>
<dbReference type="OrthoDB" id="2130045at2759"/>
<organism evidence="6 7">
    <name type="scientific">Rhizoclosmatium globosum</name>
    <dbReference type="NCBI Taxonomy" id="329046"/>
    <lineage>
        <taxon>Eukaryota</taxon>
        <taxon>Fungi</taxon>
        <taxon>Fungi incertae sedis</taxon>
        <taxon>Chytridiomycota</taxon>
        <taxon>Chytridiomycota incertae sedis</taxon>
        <taxon>Chytridiomycetes</taxon>
        <taxon>Chytridiales</taxon>
        <taxon>Chytriomycetaceae</taxon>
        <taxon>Rhizoclosmatium</taxon>
    </lineage>
</organism>
<dbReference type="GO" id="GO:0090575">
    <property type="term" value="C:RNA polymerase II transcription regulator complex"/>
    <property type="evidence" value="ECO:0007669"/>
    <property type="project" value="TreeGrafter"/>
</dbReference>
<feature type="domain" description="BZIP" evidence="5">
    <location>
        <begin position="43"/>
        <end position="58"/>
    </location>
</feature>
<evidence type="ECO:0000259" key="5">
    <source>
        <dbReference type="PROSITE" id="PS00036"/>
    </source>
</evidence>
<protein>
    <recommendedName>
        <fullName evidence="5">BZIP domain-containing protein</fullName>
    </recommendedName>
</protein>
<evidence type="ECO:0000256" key="3">
    <source>
        <dbReference type="SAM" id="Coils"/>
    </source>
</evidence>
<dbReference type="InterPro" id="IPR050936">
    <property type="entry name" value="AP-1-like"/>
</dbReference>
<evidence type="ECO:0000256" key="1">
    <source>
        <dbReference type="ARBA" id="ARBA00004123"/>
    </source>
</evidence>
<evidence type="ECO:0000313" key="7">
    <source>
        <dbReference type="Proteomes" id="UP000193642"/>
    </source>
</evidence>
<proteinExistence type="predicted"/>
<sequence length="160" mass="17469">MTAPSSSPVPVSYPEPVDSDTLVTKPVTGRKRKCLDPEEAAARKAEQNRLAQKAFRERKDLRIKELEVKVAVLTQLTASSSSTNTINAELLEKIRILEERCAGLERENVKLKDVVSKVESQATPPVSPPAQSIAGYQLPLSWTSAGVQLPIPSPSHLTRC</sequence>
<gene>
    <name evidence="6" type="ORF">BCR33DRAFT_335123</name>
</gene>
<dbReference type="PROSITE" id="PS00036">
    <property type="entry name" value="BZIP_BASIC"/>
    <property type="match status" value="1"/>
</dbReference>
<evidence type="ECO:0000313" key="6">
    <source>
        <dbReference type="EMBL" id="ORY41555.1"/>
    </source>
</evidence>
<dbReference type="GO" id="GO:0001228">
    <property type="term" value="F:DNA-binding transcription activator activity, RNA polymerase II-specific"/>
    <property type="evidence" value="ECO:0007669"/>
    <property type="project" value="TreeGrafter"/>
</dbReference>